<evidence type="ECO:0000256" key="1">
    <source>
        <dbReference type="SAM" id="MobiDB-lite"/>
    </source>
</evidence>
<accession>A0A2T0RLF9</accession>
<evidence type="ECO:0000313" key="2">
    <source>
        <dbReference type="EMBL" id="PRY21971.1"/>
    </source>
</evidence>
<name>A0A2T0RLF9_9ACTN</name>
<sequence>MGLPLGGRLPVVVLLELQPALLLLGGQEAVAAADGVQHGVDRAAQGGDVVRTGGGDPQLVVAGGHDLLGGLPQRADPAAYGTAARPGGQDAHQHGGDRDEGEQLAGRARGGGVDRAGTYRFEHQFVAVDGGDGRVQGDPAGAEHRRPHVHRPHQAADRRLLDAGAAPLRHHGGAQVDVLAEPRQPLGGEPLQQQEAAGGTTLAAGRIDGEAAEQVRRTGGHHAAPGTAGLARGVVQAAQHGGVGELGRGRREGGAAGEAARHEPAAGAHAEDAVDVVRALVGVRREVLGEAGRVGAGEIGEGVVPDRVGGAEGGQQPGLGVQAHPDPVGVLGHLARLQGVEGPGRHLLHEQERGTAAGQRGDGRDQVSEFSSHGDLVRRRTPVT</sequence>
<organism evidence="2 3">
    <name type="scientific">Pseudosporangium ferrugineum</name>
    <dbReference type="NCBI Taxonomy" id="439699"/>
    <lineage>
        <taxon>Bacteria</taxon>
        <taxon>Bacillati</taxon>
        <taxon>Actinomycetota</taxon>
        <taxon>Actinomycetes</taxon>
        <taxon>Micromonosporales</taxon>
        <taxon>Micromonosporaceae</taxon>
        <taxon>Pseudosporangium</taxon>
    </lineage>
</organism>
<feature type="region of interest" description="Disordered" evidence="1">
    <location>
        <begin position="130"/>
        <end position="153"/>
    </location>
</feature>
<reference evidence="2 3" key="1">
    <citation type="submission" date="2018-03" db="EMBL/GenBank/DDBJ databases">
        <title>Genomic Encyclopedia of Archaeal and Bacterial Type Strains, Phase II (KMG-II): from individual species to whole genera.</title>
        <authorList>
            <person name="Goeker M."/>
        </authorList>
    </citation>
    <scope>NUCLEOTIDE SEQUENCE [LARGE SCALE GENOMIC DNA]</scope>
    <source>
        <strain evidence="2 3">DSM 45348</strain>
    </source>
</reference>
<feature type="compositionally biased region" description="Basic and acidic residues" evidence="1">
    <location>
        <begin position="247"/>
        <end position="270"/>
    </location>
</feature>
<dbReference type="EMBL" id="PVZG01000018">
    <property type="protein sequence ID" value="PRY21971.1"/>
    <property type="molecule type" value="Genomic_DNA"/>
</dbReference>
<keyword evidence="3" id="KW-1185">Reference proteome</keyword>
<feature type="region of interest" description="Disordered" evidence="1">
    <location>
        <begin position="344"/>
        <end position="384"/>
    </location>
</feature>
<feature type="region of interest" description="Disordered" evidence="1">
    <location>
        <begin position="241"/>
        <end position="270"/>
    </location>
</feature>
<feature type="compositionally biased region" description="Basic and acidic residues" evidence="1">
    <location>
        <begin position="344"/>
        <end position="353"/>
    </location>
</feature>
<protein>
    <submittedName>
        <fullName evidence="2">Uncharacterized protein</fullName>
    </submittedName>
</protein>
<gene>
    <name evidence="2" type="ORF">CLV70_11836</name>
</gene>
<comment type="caution">
    <text evidence="2">The sequence shown here is derived from an EMBL/GenBank/DDBJ whole genome shotgun (WGS) entry which is preliminary data.</text>
</comment>
<feature type="region of interest" description="Disordered" evidence="1">
    <location>
        <begin position="78"/>
        <end position="111"/>
    </location>
</feature>
<dbReference type="Proteomes" id="UP000239209">
    <property type="component" value="Unassembled WGS sequence"/>
</dbReference>
<proteinExistence type="predicted"/>
<evidence type="ECO:0000313" key="3">
    <source>
        <dbReference type="Proteomes" id="UP000239209"/>
    </source>
</evidence>
<dbReference type="AlphaFoldDB" id="A0A2T0RLF9"/>